<comment type="caution">
    <text evidence="8">The sequence shown here is derived from an EMBL/GenBank/DDBJ whole genome shotgun (WGS) entry which is preliminary data.</text>
</comment>
<dbReference type="OrthoDB" id="9791752at2"/>
<dbReference type="InterPro" id="IPR005471">
    <property type="entry name" value="Tscrpt_reg_IclR_N"/>
</dbReference>
<keyword evidence="2" id="KW-0238">DNA-binding</keyword>
<gene>
    <name evidence="8" type="ORF">BXY41_10963</name>
</gene>
<dbReference type="PANTHER" id="PTHR30136">
    <property type="entry name" value="HELIX-TURN-HELIX TRANSCRIPTIONAL REGULATOR, ICLR FAMILY"/>
    <property type="match status" value="1"/>
</dbReference>
<evidence type="ECO:0000256" key="1">
    <source>
        <dbReference type="ARBA" id="ARBA00023015"/>
    </source>
</evidence>
<keyword evidence="9" id="KW-1185">Reference proteome</keyword>
<dbReference type="PROSITE" id="PS51077">
    <property type="entry name" value="HTH_ICLR"/>
    <property type="match status" value="1"/>
</dbReference>
<evidence type="ECO:0000313" key="8">
    <source>
        <dbReference type="EMBL" id="PPK79585.1"/>
    </source>
</evidence>
<dbReference type="InterPro" id="IPR014757">
    <property type="entry name" value="Tscrpt_reg_IclR_C"/>
</dbReference>
<evidence type="ECO:0000313" key="9">
    <source>
        <dbReference type="Proteomes" id="UP000237749"/>
    </source>
</evidence>
<keyword evidence="1" id="KW-0805">Transcription regulation</keyword>
<accession>A0A2S6HPT7</accession>
<reference evidence="8 9" key="1">
    <citation type="submission" date="2018-02" db="EMBL/GenBank/DDBJ databases">
        <title>Genomic Encyclopedia of Archaeal and Bacterial Type Strains, Phase II (KMG-II): from individual species to whole genera.</title>
        <authorList>
            <person name="Goeker M."/>
        </authorList>
    </citation>
    <scope>NUCLEOTIDE SEQUENCE [LARGE SCALE GENOMIC DNA]</scope>
    <source>
        <strain evidence="8 9">DSM 3808</strain>
    </source>
</reference>
<dbReference type="InterPro" id="IPR036388">
    <property type="entry name" value="WH-like_DNA-bd_sf"/>
</dbReference>
<dbReference type="Pfam" id="PF09339">
    <property type="entry name" value="HTH_IclR"/>
    <property type="match status" value="1"/>
</dbReference>
<dbReference type="PROSITE" id="PS51078">
    <property type="entry name" value="ICLR_ED"/>
    <property type="match status" value="1"/>
</dbReference>
<dbReference type="SUPFAM" id="SSF55781">
    <property type="entry name" value="GAF domain-like"/>
    <property type="match status" value="1"/>
</dbReference>
<name>A0A2S6HPT7_9FIRM</name>
<protein>
    <recommendedName>
        <fullName evidence="5">Glycerol operon regulatory protein</fullName>
    </recommendedName>
</protein>
<evidence type="ECO:0000256" key="5">
    <source>
        <dbReference type="ARBA" id="ARBA00070406"/>
    </source>
</evidence>
<dbReference type="PANTHER" id="PTHR30136:SF24">
    <property type="entry name" value="HTH-TYPE TRANSCRIPTIONAL REPRESSOR ALLR"/>
    <property type="match status" value="1"/>
</dbReference>
<comment type="function">
    <text evidence="4">May be an activator protein for the gylABX operon.</text>
</comment>
<dbReference type="SUPFAM" id="SSF46785">
    <property type="entry name" value="Winged helix' DNA-binding domain"/>
    <property type="match status" value="1"/>
</dbReference>
<dbReference type="GO" id="GO:0003677">
    <property type="term" value="F:DNA binding"/>
    <property type="evidence" value="ECO:0007669"/>
    <property type="project" value="UniProtKB-KW"/>
</dbReference>
<dbReference type="InterPro" id="IPR029016">
    <property type="entry name" value="GAF-like_dom_sf"/>
</dbReference>
<dbReference type="Pfam" id="PF01614">
    <property type="entry name" value="IclR_C"/>
    <property type="match status" value="1"/>
</dbReference>
<dbReference type="Gene3D" id="3.30.450.40">
    <property type="match status" value="1"/>
</dbReference>
<dbReference type="SMART" id="SM00346">
    <property type="entry name" value="HTH_ICLR"/>
    <property type="match status" value="1"/>
</dbReference>
<feature type="domain" description="IclR-ED" evidence="7">
    <location>
        <begin position="77"/>
        <end position="260"/>
    </location>
</feature>
<dbReference type="AlphaFoldDB" id="A0A2S6HPT7"/>
<dbReference type="InterPro" id="IPR050707">
    <property type="entry name" value="HTH_MetabolicPath_Reg"/>
</dbReference>
<organism evidence="8 9">
    <name type="scientific">Lacrimispora xylanisolvens</name>
    <dbReference type="NCBI Taxonomy" id="384636"/>
    <lineage>
        <taxon>Bacteria</taxon>
        <taxon>Bacillati</taxon>
        <taxon>Bacillota</taxon>
        <taxon>Clostridia</taxon>
        <taxon>Lachnospirales</taxon>
        <taxon>Lachnospiraceae</taxon>
        <taxon>Lacrimispora</taxon>
    </lineage>
</organism>
<dbReference type="EMBL" id="PTJA01000009">
    <property type="protein sequence ID" value="PPK79585.1"/>
    <property type="molecule type" value="Genomic_DNA"/>
</dbReference>
<evidence type="ECO:0000256" key="3">
    <source>
        <dbReference type="ARBA" id="ARBA00023163"/>
    </source>
</evidence>
<sequence length="266" mass="30072">MENSKPSEKKSSHVQSVERALLLIELLAKEDSEMTLTEIATRLNWPKSTVYGLISTLRDYRYVDQSEETGCYRLGIRFFELGNQIGHSWDIRSIAKPFMQKLNNQLGDMIQLATEDQGEVLYLDKIDSNHLIRIVSEIGRRLPMHCSGLGKSILAYLPAGKVKQIMRQHGMHSFTERTITTLPALLKELEQIRSQGYAVDDQEVMMGLRCVAAPIFDSRGQVKYAVSVSGLCSQMNGERMERVIVLVKETADSISSAMGYRKPQQN</sequence>
<evidence type="ECO:0000256" key="2">
    <source>
        <dbReference type="ARBA" id="ARBA00023125"/>
    </source>
</evidence>
<proteinExistence type="predicted"/>
<feature type="domain" description="HTH iclR-type" evidence="6">
    <location>
        <begin position="14"/>
        <end position="76"/>
    </location>
</feature>
<dbReference type="Proteomes" id="UP000237749">
    <property type="component" value="Unassembled WGS sequence"/>
</dbReference>
<evidence type="ECO:0000259" key="6">
    <source>
        <dbReference type="PROSITE" id="PS51077"/>
    </source>
</evidence>
<dbReference type="RefSeq" id="WP_104438008.1">
    <property type="nucleotide sequence ID" value="NZ_PTJA01000009.1"/>
</dbReference>
<dbReference type="InterPro" id="IPR036390">
    <property type="entry name" value="WH_DNA-bd_sf"/>
</dbReference>
<dbReference type="GO" id="GO:0003700">
    <property type="term" value="F:DNA-binding transcription factor activity"/>
    <property type="evidence" value="ECO:0007669"/>
    <property type="project" value="TreeGrafter"/>
</dbReference>
<evidence type="ECO:0000256" key="4">
    <source>
        <dbReference type="ARBA" id="ARBA00058938"/>
    </source>
</evidence>
<dbReference type="Gene3D" id="1.10.10.10">
    <property type="entry name" value="Winged helix-like DNA-binding domain superfamily/Winged helix DNA-binding domain"/>
    <property type="match status" value="1"/>
</dbReference>
<keyword evidence="3" id="KW-0804">Transcription</keyword>
<evidence type="ECO:0000259" key="7">
    <source>
        <dbReference type="PROSITE" id="PS51078"/>
    </source>
</evidence>
<dbReference type="FunFam" id="1.10.10.10:FF:000056">
    <property type="entry name" value="IclR family transcriptional regulator"/>
    <property type="match status" value="1"/>
</dbReference>
<dbReference type="GO" id="GO:0045892">
    <property type="term" value="P:negative regulation of DNA-templated transcription"/>
    <property type="evidence" value="ECO:0007669"/>
    <property type="project" value="TreeGrafter"/>
</dbReference>